<keyword evidence="2" id="KW-1185">Reference proteome</keyword>
<dbReference type="RefSeq" id="WP_260902577.1">
    <property type="nucleotide sequence ID" value="NZ_JAOCZP010000003.1"/>
</dbReference>
<dbReference type="InterPro" id="IPR021727">
    <property type="entry name" value="DUF3299"/>
</dbReference>
<organism evidence="1 2">
    <name type="scientific">Chelativorans salis</name>
    <dbReference type="NCBI Taxonomy" id="2978478"/>
    <lineage>
        <taxon>Bacteria</taxon>
        <taxon>Pseudomonadati</taxon>
        <taxon>Pseudomonadota</taxon>
        <taxon>Alphaproteobacteria</taxon>
        <taxon>Hyphomicrobiales</taxon>
        <taxon>Phyllobacteriaceae</taxon>
        <taxon>Chelativorans</taxon>
    </lineage>
</organism>
<comment type="caution">
    <text evidence="1">The sequence shown here is derived from an EMBL/GenBank/DDBJ whole genome shotgun (WGS) entry which is preliminary data.</text>
</comment>
<sequence>MRVGVLFTVAVGSLLLPATTAAESLKIGWRDLLPEGHAPLAPQKIRPTPSAKPREIALSTALDGKTVELSGYLLPADREGELVYAFMLVQRSGACSHMVQPPPSQVVRVVPEEPYRLSMNYEPVSVTGTLTAGLEKTQLFILDGVAVIESGYRMSMAQVANADFVEESRPPTPWSFLGNREQGK</sequence>
<evidence type="ECO:0000313" key="2">
    <source>
        <dbReference type="Proteomes" id="UP001320831"/>
    </source>
</evidence>
<dbReference type="Proteomes" id="UP001320831">
    <property type="component" value="Unassembled WGS sequence"/>
</dbReference>
<dbReference type="Pfam" id="PF11736">
    <property type="entry name" value="DUF3299"/>
    <property type="match status" value="1"/>
</dbReference>
<evidence type="ECO:0000313" key="1">
    <source>
        <dbReference type="EMBL" id="MCT7375527.1"/>
    </source>
</evidence>
<gene>
    <name evidence="1" type="ORF">N5A92_10845</name>
</gene>
<protein>
    <submittedName>
        <fullName evidence="1">DUF3299 domain-containing protein</fullName>
    </submittedName>
</protein>
<name>A0ABT2LM61_9HYPH</name>
<dbReference type="EMBL" id="JAOCZP010000003">
    <property type="protein sequence ID" value="MCT7375527.1"/>
    <property type="molecule type" value="Genomic_DNA"/>
</dbReference>
<proteinExistence type="predicted"/>
<reference evidence="1 2" key="1">
    <citation type="submission" date="2022-09" db="EMBL/GenBank/DDBJ databases">
        <title>Chelativorans salina sp. nov., a novel slightly halophilic bacterium isolated from a saline lake sediment enrichment.</title>
        <authorList>
            <person name="Gao L."/>
            <person name="Fang B.-Z."/>
            <person name="Li W.-J."/>
        </authorList>
    </citation>
    <scope>NUCLEOTIDE SEQUENCE [LARGE SCALE GENOMIC DNA]</scope>
    <source>
        <strain evidence="1 2">EGI FJ00035</strain>
    </source>
</reference>
<accession>A0ABT2LM61</accession>
<dbReference type="Gene3D" id="2.40.50.870">
    <property type="entry name" value="Protein of unknown function (DUF3299)"/>
    <property type="match status" value="1"/>
</dbReference>